<reference evidence="2" key="2">
    <citation type="submission" date="2020-09" db="EMBL/GenBank/DDBJ databases">
        <authorList>
            <person name="Sun Q."/>
            <person name="Kim S."/>
        </authorList>
    </citation>
    <scope>NUCLEOTIDE SEQUENCE</scope>
    <source>
        <strain evidence="2">KCTC 42097</strain>
    </source>
</reference>
<proteinExistence type="predicted"/>
<dbReference type="Proteomes" id="UP000641137">
    <property type="component" value="Unassembled WGS sequence"/>
</dbReference>
<feature type="domain" description="Putative adhesin Stv" evidence="1">
    <location>
        <begin position="32"/>
        <end position="187"/>
    </location>
</feature>
<dbReference type="AlphaFoldDB" id="A0A8J3DMR5"/>
<keyword evidence="3" id="KW-1185">Reference proteome</keyword>
<name>A0A8J3DMR5_9HYPH</name>
<dbReference type="InterPro" id="IPR049002">
    <property type="entry name" value="Stv"/>
</dbReference>
<accession>A0A8J3DMR5</accession>
<evidence type="ECO:0000313" key="3">
    <source>
        <dbReference type="Proteomes" id="UP000641137"/>
    </source>
</evidence>
<protein>
    <recommendedName>
        <fullName evidence="1">Putative adhesin Stv domain-containing protein</fullName>
    </recommendedName>
</protein>
<dbReference type="EMBL" id="BMZO01000004">
    <property type="protein sequence ID" value="GHC68438.1"/>
    <property type="molecule type" value="Genomic_DNA"/>
</dbReference>
<evidence type="ECO:0000313" key="2">
    <source>
        <dbReference type="EMBL" id="GHC68438.1"/>
    </source>
</evidence>
<sequence length="189" mass="20944">MLKDPSDGACFMKAFTQGGVRIQTHSKGARRAVLICHGGTFDRAMPSIHVPVGTDVLFRAKIGQSCYAGPVTERVIVNEEWIIQPSQNKHSPLSRIHKKISAVMKKPKKTHELGNIPLHQTAYISDYVPSGGIMRNYLLQPYPTVTEPSDFTDVIMVTGETDMGNVFAAQAGGGFQWNEIYCLFCRVYI</sequence>
<comment type="caution">
    <text evidence="2">The sequence shown here is derived from an EMBL/GenBank/DDBJ whole genome shotgun (WGS) entry which is preliminary data.</text>
</comment>
<gene>
    <name evidence="2" type="ORF">GCM10010136_13150</name>
</gene>
<reference evidence="2" key="1">
    <citation type="journal article" date="2014" name="Int. J. Syst. Evol. Microbiol.">
        <title>Complete genome sequence of Corynebacterium casei LMG S-19264T (=DSM 44701T), isolated from a smear-ripened cheese.</title>
        <authorList>
            <consortium name="US DOE Joint Genome Institute (JGI-PGF)"/>
            <person name="Walter F."/>
            <person name="Albersmeier A."/>
            <person name="Kalinowski J."/>
            <person name="Ruckert C."/>
        </authorList>
    </citation>
    <scope>NUCLEOTIDE SEQUENCE</scope>
    <source>
        <strain evidence="2">KCTC 42097</strain>
    </source>
</reference>
<dbReference type="Pfam" id="PF21527">
    <property type="entry name" value="Stv"/>
    <property type="match status" value="1"/>
</dbReference>
<evidence type="ECO:0000259" key="1">
    <source>
        <dbReference type="Pfam" id="PF21527"/>
    </source>
</evidence>
<organism evidence="2 3">
    <name type="scientific">Limoniibacter endophyticus</name>
    <dbReference type="NCBI Taxonomy" id="1565040"/>
    <lineage>
        <taxon>Bacteria</taxon>
        <taxon>Pseudomonadati</taxon>
        <taxon>Pseudomonadota</taxon>
        <taxon>Alphaproteobacteria</taxon>
        <taxon>Hyphomicrobiales</taxon>
        <taxon>Bartonellaceae</taxon>
        <taxon>Limoniibacter</taxon>
    </lineage>
</organism>